<protein>
    <recommendedName>
        <fullName evidence="2">CCHC-type domain-containing protein</fullName>
    </recommendedName>
</protein>
<keyword evidence="4" id="KW-1185">Reference proteome</keyword>
<dbReference type="SMART" id="SM00343">
    <property type="entry name" value="ZnF_C2HC"/>
    <property type="match status" value="1"/>
</dbReference>
<dbReference type="InterPro" id="IPR036875">
    <property type="entry name" value="Znf_CCHC_sf"/>
</dbReference>
<reference evidence="3" key="1">
    <citation type="submission" date="2018-05" db="EMBL/GenBank/DDBJ databases">
        <title>Draft genome of Mucuna pruriens seed.</title>
        <authorList>
            <person name="Nnadi N.E."/>
            <person name="Vos R."/>
            <person name="Hasami M.H."/>
            <person name="Devisetty U.K."/>
            <person name="Aguiy J.C."/>
        </authorList>
    </citation>
    <scope>NUCLEOTIDE SEQUENCE [LARGE SCALE GENOMIC DNA]</scope>
    <source>
        <strain evidence="3">JCA_2017</strain>
    </source>
</reference>
<evidence type="ECO:0000256" key="1">
    <source>
        <dbReference type="PROSITE-ProRule" id="PRU00047"/>
    </source>
</evidence>
<dbReference type="AlphaFoldDB" id="A0A371F046"/>
<dbReference type="OrthoDB" id="1428668at2759"/>
<evidence type="ECO:0000313" key="4">
    <source>
        <dbReference type="Proteomes" id="UP000257109"/>
    </source>
</evidence>
<evidence type="ECO:0000259" key="2">
    <source>
        <dbReference type="PROSITE" id="PS50158"/>
    </source>
</evidence>
<organism evidence="3 4">
    <name type="scientific">Mucuna pruriens</name>
    <name type="common">Velvet bean</name>
    <name type="synonym">Dolichos pruriens</name>
    <dbReference type="NCBI Taxonomy" id="157652"/>
    <lineage>
        <taxon>Eukaryota</taxon>
        <taxon>Viridiplantae</taxon>
        <taxon>Streptophyta</taxon>
        <taxon>Embryophyta</taxon>
        <taxon>Tracheophyta</taxon>
        <taxon>Spermatophyta</taxon>
        <taxon>Magnoliopsida</taxon>
        <taxon>eudicotyledons</taxon>
        <taxon>Gunneridae</taxon>
        <taxon>Pentapetalae</taxon>
        <taxon>rosids</taxon>
        <taxon>fabids</taxon>
        <taxon>Fabales</taxon>
        <taxon>Fabaceae</taxon>
        <taxon>Papilionoideae</taxon>
        <taxon>50 kb inversion clade</taxon>
        <taxon>NPAAA clade</taxon>
        <taxon>indigoferoid/millettioid clade</taxon>
        <taxon>Phaseoleae</taxon>
        <taxon>Mucuna</taxon>
    </lineage>
</organism>
<dbReference type="GO" id="GO:0008270">
    <property type="term" value="F:zinc ion binding"/>
    <property type="evidence" value="ECO:0007669"/>
    <property type="project" value="UniProtKB-KW"/>
</dbReference>
<dbReference type="SUPFAM" id="SSF57756">
    <property type="entry name" value="Retrovirus zinc finger-like domains"/>
    <property type="match status" value="1"/>
</dbReference>
<sequence length="257" mass="29616">MCLMIIKCSIPEAFWGSILRGQSARKFLEEIGQFFVKNEKAETSNLLAKFISTKYKCRGNIREYIMEMSNLVAKLKSLKLDLDEDFGRALGLISLPAYLGQFKVSYNTQKDKWSLKELISHCVQEKERKNIKVSVEGSSKGKKLKKNEEFTCFFCKKSGHMKKQCLKLQLKIGFHMNLFETFVVSFFRKNLIFISSLDKIEFSYSFGNNKVSLYQNSNIAGSGDISKQRIQRLVSDEILEPLNLSNFEVCVECIKEK</sequence>
<keyword evidence="1" id="KW-0862">Zinc</keyword>
<accession>A0A371F046</accession>
<dbReference type="Gene3D" id="4.10.60.10">
    <property type="entry name" value="Zinc finger, CCHC-type"/>
    <property type="match status" value="1"/>
</dbReference>
<dbReference type="Proteomes" id="UP000257109">
    <property type="component" value="Unassembled WGS sequence"/>
</dbReference>
<name>A0A371F046_MUCPR</name>
<evidence type="ECO:0000313" key="3">
    <source>
        <dbReference type="EMBL" id="RDX71624.1"/>
    </source>
</evidence>
<dbReference type="Pfam" id="PF14223">
    <property type="entry name" value="Retrotran_gag_2"/>
    <property type="match status" value="1"/>
</dbReference>
<proteinExistence type="predicted"/>
<dbReference type="PANTHER" id="PTHR35317:SF42">
    <property type="entry name" value="RETROTRANSPOSON GAG DOMAIN-CONTAINING PROTEIN"/>
    <property type="match status" value="1"/>
</dbReference>
<dbReference type="GO" id="GO:0003676">
    <property type="term" value="F:nucleic acid binding"/>
    <property type="evidence" value="ECO:0007669"/>
    <property type="project" value="InterPro"/>
</dbReference>
<gene>
    <name evidence="3" type="ORF">CR513_49002</name>
</gene>
<feature type="non-terminal residue" evidence="3">
    <location>
        <position position="1"/>
    </location>
</feature>
<keyword evidence="1" id="KW-0863">Zinc-finger</keyword>
<dbReference type="PANTHER" id="PTHR35317">
    <property type="entry name" value="OS04G0629600 PROTEIN"/>
    <property type="match status" value="1"/>
</dbReference>
<dbReference type="PROSITE" id="PS50158">
    <property type="entry name" value="ZF_CCHC"/>
    <property type="match status" value="1"/>
</dbReference>
<comment type="caution">
    <text evidence="3">The sequence shown here is derived from an EMBL/GenBank/DDBJ whole genome shotgun (WGS) entry which is preliminary data.</text>
</comment>
<dbReference type="InterPro" id="IPR001878">
    <property type="entry name" value="Znf_CCHC"/>
</dbReference>
<dbReference type="EMBL" id="QJKJ01011257">
    <property type="protein sequence ID" value="RDX71624.1"/>
    <property type="molecule type" value="Genomic_DNA"/>
</dbReference>
<feature type="domain" description="CCHC-type" evidence="2">
    <location>
        <begin position="152"/>
        <end position="165"/>
    </location>
</feature>
<keyword evidence="1" id="KW-0479">Metal-binding</keyword>